<keyword evidence="2" id="KW-0812">Transmembrane</keyword>
<proteinExistence type="predicted"/>
<dbReference type="RefSeq" id="XP_025406517.1">
    <property type="nucleotide sequence ID" value="XM_025550732.1"/>
</dbReference>
<dbReference type="InterPro" id="IPR022048">
    <property type="entry name" value="Envelope_fusion-like"/>
</dbReference>
<sequence>MYIALGYSETTTDRRERRKRGLINAIGAVMNTLFGVCDDNCVSKANEQIKEIEVSGTSTLHIMKSQTTVMKTAVQRIGTTIEQTNKMYDELKTREKQFMLKLNDVTNTTNNLLDLVAMSEIHNIYTALTNQYEYETSTINQIITAARGGIIHTSLITPQELATTLKEISHRIKGKLSIPMGTNTAELYELHKITKLTVFYENERLVFITKIPLITDTELILYNAIPIPMVRILTYGNSLNTRVTINPENGNSINTRVSINPENPYIAITKDRREYTTFTEIQIQTCKETTIYRICHAYQPIQENNGLQPCEIDLFNKPHKIPNNCRSLIITVDRNIYHKLKYQNEWIYSVLNDTIVSSCTDLTEPQINHITGTGIIKIYDNGCQLSGKHVVLTPIEEVSHKKFIDFIPQSDMTSLLDKIPQNVHLITLKNISSYKSLKLTDLHEYSQSLNEIERQISNEEERQKHYSQHTTHSYTLYIMIVLIVLIIIMVIIIYIIIKRANLIAIGRTIIDASTPVPSRRQKYSIQRDLTNEHDRFEAIYNVVGSRSPSPR</sequence>
<protein>
    <submittedName>
        <fullName evidence="4">Uncharacterized protein LOC112680584</fullName>
    </submittedName>
</protein>
<reference evidence="4" key="1">
    <citation type="submission" date="2025-08" db="UniProtKB">
        <authorList>
            <consortium name="RefSeq"/>
        </authorList>
    </citation>
    <scope>IDENTIFICATION</scope>
    <source>
        <tissue evidence="4">Whole body</tissue>
    </source>
</reference>
<keyword evidence="2" id="KW-0472">Membrane</keyword>
<keyword evidence="1" id="KW-0175">Coiled coil</keyword>
<keyword evidence="3" id="KW-1185">Reference proteome</keyword>
<dbReference type="Pfam" id="PF12259">
    <property type="entry name" value="Baculo_F"/>
    <property type="match status" value="1"/>
</dbReference>
<feature type="transmembrane region" description="Helical" evidence="2">
    <location>
        <begin position="474"/>
        <end position="497"/>
    </location>
</feature>
<evidence type="ECO:0000313" key="4">
    <source>
        <dbReference type="RefSeq" id="XP_025406517.1"/>
    </source>
</evidence>
<name>A0A8B8F849_9HEMI</name>
<feature type="coiled-coil region" evidence="1">
    <location>
        <begin position="442"/>
        <end position="469"/>
    </location>
</feature>
<dbReference type="Proteomes" id="UP000694846">
    <property type="component" value="Unplaced"/>
</dbReference>
<evidence type="ECO:0000256" key="2">
    <source>
        <dbReference type="SAM" id="Phobius"/>
    </source>
</evidence>
<keyword evidence="2" id="KW-1133">Transmembrane helix</keyword>
<dbReference type="OrthoDB" id="6626705at2759"/>
<organism evidence="3 4">
    <name type="scientific">Sipha flava</name>
    <name type="common">yellow sugarcane aphid</name>
    <dbReference type="NCBI Taxonomy" id="143950"/>
    <lineage>
        <taxon>Eukaryota</taxon>
        <taxon>Metazoa</taxon>
        <taxon>Ecdysozoa</taxon>
        <taxon>Arthropoda</taxon>
        <taxon>Hexapoda</taxon>
        <taxon>Insecta</taxon>
        <taxon>Pterygota</taxon>
        <taxon>Neoptera</taxon>
        <taxon>Paraneoptera</taxon>
        <taxon>Hemiptera</taxon>
        <taxon>Sternorrhyncha</taxon>
        <taxon>Aphidomorpha</taxon>
        <taxon>Aphidoidea</taxon>
        <taxon>Aphididae</taxon>
        <taxon>Sipha</taxon>
    </lineage>
</organism>
<accession>A0A8B8F849</accession>
<dbReference type="GeneID" id="112680584"/>
<evidence type="ECO:0000313" key="3">
    <source>
        <dbReference type="Proteomes" id="UP000694846"/>
    </source>
</evidence>
<gene>
    <name evidence="4" type="primary">LOC112680584</name>
</gene>
<evidence type="ECO:0000256" key="1">
    <source>
        <dbReference type="SAM" id="Coils"/>
    </source>
</evidence>
<dbReference type="AlphaFoldDB" id="A0A8B8F849"/>